<evidence type="ECO:0000313" key="2">
    <source>
        <dbReference type="EMBL" id="RRJ30787.1"/>
    </source>
</evidence>
<dbReference type="OrthoDB" id="87832at2157"/>
<gene>
    <name evidence="2" type="ORF">EIK79_08890</name>
</gene>
<accession>A0A3P3RBE2</accession>
<dbReference type="SUPFAM" id="SSF89447">
    <property type="entry name" value="AbrB/MazE/MraZ-like"/>
    <property type="match status" value="1"/>
</dbReference>
<protein>
    <submittedName>
        <fullName evidence="2">AbrB/MazE/SpoVT family DNA-binding domain-containing protein</fullName>
    </submittedName>
</protein>
<proteinExistence type="predicted"/>
<dbReference type="InterPro" id="IPR037914">
    <property type="entry name" value="SpoVT-AbrB_sf"/>
</dbReference>
<evidence type="ECO:0000313" key="3">
    <source>
        <dbReference type="Proteomes" id="UP000282322"/>
    </source>
</evidence>
<dbReference type="NCBIfam" id="TIGR01439">
    <property type="entry name" value="lp_hng_hel_AbrB"/>
    <property type="match status" value="1"/>
</dbReference>
<dbReference type="Pfam" id="PF04014">
    <property type="entry name" value="MazE_antitoxin"/>
    <property type="match status" value="1"/>
</dbReference>
<dbReference type="EMBL" id="RRCH01000019">
    <property type="protein sequence ID" value="RRJ30787.1"/>
    <property type="molecule type" value="Genomic_DNA"/>
</dbReference>
<dbReference type="GO" id="GO:0003677">
    <property type="term" value="F:DNA binding"/>
    <property type="evidence" value="ECO:0007669"/>
    <property type="project" value="UniProtKB-KW"/>
</dbReference>
<keyword evidence="3" id="KW-1185">Reference proteome</keyword>
<dbReference type="Gene3D" id="2.10.260.10">
    <property type="match status" value="1"/>
</dbReference>
<reference evidence="2 3" key="1">
    <citation type="submission" date="2018-11" db="EMBL/GenBank/DDBJ databases">
        <title>Taxonoimc description of Halomarina strain SPP-AMP-1.</title>
        <authorList>
            <person name="Pal Y."/>
            <person name="Srinivasana K."/>
            <person name="Verma A."/>
            <person name="Kumar P."/>
        </authorList>
    </citation>
    <scope>NUCLEOTIDE SEQUENCE [LARGE SCALE GENOMIC DNA]</scope>
    <source>
        <strain evidence="2 3">SPP-AMP-1</strain>
    </source>
</reference>
<dbReference type="RefSeq" id="WP_124954820.1">
    <property type="nucleotide sequence ID" value="NZ_RRCH01000019.1"/>
</dbReference>
<evidence type="ECO:0000259" key="1">
    <source>
        <dbReference type="Pfam" id="PF04014"/>
    </source>
</evidence>
<dbReference type="Proteomes" id="UP000282322">
    <property type="component" value="Unassembled WGS sequence"/>
</dbReference>
<name>A0A3P3RBE2_9EURY</name>
<dbReference type="AlphaFoldDB" id="A0A3P3RBE2"/>
<feature type="domain" description="SpoVT-AbrB" evidence="1">
    <location>
        <begin position="3"/>
        <end position="31"/>
    </location>
</feature>
<sequence>MESKGRITIPKSVRERSDLTAGDHVDIDVEGVLSYSGLVFHGNSYSDLKV</sequence>
<keyword evidence="2" id="KW-0238">DNA-binding</keyword>
<dbReference type="InterPro" id="IPR007159">
    <property type="entry name" value="SpoVT-AbrB_dom"/>
</dbReference>
<comment type="caution">
    <text evidence="2">The sequence shown here is derived from an EMBL/GenBank/DDBJ whole genome shotgun (WGS) entry which is preliminary data.</text>
</comment>
<organism evidence="2 3">
    <name type="scientific">Halocatena pleomorpha</name>
    <dbReference type="NCBI Taxonomy" id="1785090"/>
    <lineage>
        <taxon>Archaea</taxon>
        <taxon>Methanobacteriati</taxon>
        <taxon>Methanobacteriota</taxon>
        <taxon>Stenosarchaea group</taxon>
        <taxon>Halobacteria</taxon>
        <taxon>Halobacteriales</taxon>
        <taxon>Natronomonadaceae</taxon>
        <taxon>Halocatena</taxon>
    </lineage>
</organism>